<feature type="region of interest" description="Disordered" evidence="1">
    <location>
        <begin position="397"/>
        <end position="417"/>
    </location>
</feature>
<organism evidence="3">
    <name type="scientific">marine metagenome</name>
    <dbReference type="NCBI Taxonomy" id="408172"/>
    <lineage>
        <taxon>unclassified sequences</taxon>
        <taxon>metagenomes</taxon>
        <taxon>ecological metagenomes</taxon>
    </lineage>
</organism>
<protein>
    <recommendedName>
        <fullName evidence="4">Outer membrane lipoprotein BamD-like domain-containing protein</fullName>
    </recommendedName>
</protein>
<feature type="compositionally biased region" description="Basic and acidic residues" evidence="1">
    <location>
        <begin position="872"/>
        <end position="884"/>
    </location>
</feature>
<dbReference type="Gene3D" id="1.25.40.10">
    <property type="entry name" value="Tetratricopeptide repeat domain"/>
    <property type="match status" value="3"/>
</dbReference>
<dbReference type="InterPro" id="IPR011990">
    <property type="entry name" value="TPR-like_helical_dom_sf"/>
</dbReference>
<feature type="non-terminal residue" evidence="3">
    <location>
        <position position="900"/>
    </location>
</feature>
<feature type="transmembrane region" description="Helical" evidence="2">
    <location>
        <begin position="12"/>
        <end position="33"/>
    </location>
</feature>
<proteinExistence type="predicted"/>
<reference evidence="3" key="1">
    <citation type="submission" date="2018-05" db="EMBL/GenBank/DDBJ databases">
        <authorList>
            <person name="Lanie J.A."/>
            <person name="Ng W.-L."/>
            <person name="Kazmierczak K.M."/>
            <person name="Andrzejewski T.M."/>
            <person name="Davidsen T.M."/>
            <person name="Wayne K.J."/>
            <person name="Tettelin H."/>
            <person name="Glass J.I."/>
            <person name="Rusch D."/>
            <person name="Podicherti R."/>
            <person name="Tsui H.-C.T."/>
            <person name="Winkler M.E."/>
        </authorList>
    </citation>
    <scope>NUCLEOTIDE SEQUENCE</scope>
</reference>
<accession>A0A381S5X4</accession>
<name>A0A381S5X4_9ZZZZ</name>
<dbReference type="SUPFAM" id="SSF48452">
    <property type="entry name" value="TPR-like"/>
    <property type="match status" value="1"/>
</dbReference>
<gene>
    <name evidence="3" type="ORF">METZ01_LOCUS50491</name>
</gene>
<sequence>MQRNFTHLNPHRHILLAVISLAFVSCVYFNTFYNAETSFKKAMKIIEESPILDDDELPSQAKKLLGDAIDNSKLVIKEYPDSKYVDDAIFIIAKASFLRDEIAIAESQFKLLLRQYPDSKFYSYSEIWLAYSHFRMGLVDSAQSEINILLASNPRDKEKLYIIHNMLAEISLEKDSIHQVYHHYELAAKFAPSDSKKTSTFGKLVKIAELNLDKERASIFLEKLGEVAPDKIRIDSKMKWIVYQRELGNYDEIINQIESMLGLSEFAAEYMQLELELGKVYKEKGDISIAKEIFSVMVDNYSKKNETAEAYYHLGFMALIEDFNLDLAKEYFEKSKTEKSQSKYGKESREFLNKISRFENLQSLYKELIKNPDEDVEIDRSDFEYEDDDTELINEIPNNEDRDAQFDDANSSNQEKYNDLRGQRTFDMSEMQDGTEFMNPNSNKLGTASASSDSVLFMIGEMLLYDFNRLELSLEKFKTLVVEYPESNFAPQAFYVLYHFEPESDWKMQLETGFPNSSFLNTDSTFTDTSHATLIEVHRDHAWSLAKNSYEESYNEFNRLFKDELDTLAGYISGFISDYYLNDIELAVTHYQSFTDSFPDHSYTPIIETRLLEIKTDIEDQKEISQQGIDYQAAVMYLHNEHNYDSVKVLLTNITSGVSSPYKDAANNLKSVIRDYKELSEEIIDLNVPSGVDSVVVELEMPFQNEESFIDSLYFLLAELFAHDLEFMDSAKFYHKKLINSYGDSKFRPLSILFLSGVEPEGQWGDLLNIEYPDSSYNPDSTIHHSVYIQDIFQEDFAAIHENNIALCDIYSEYFLEPEPDESLIEEPKETEEGKEIHEEVLEEAESKESPVEESEADEPLIEEPEETEEGTEIHEEVLEKPEFKLPPIDIPDEHVEESA</sequence>
<evidence type="ECO:0008006" key="4">
    <source>
        <dbReference type="Google" id="ProtNLM"/>
    </source>
</evidence>
<feature type="region of interest" description="Disordered" evidence="1">
    <location>
        <begin position="824"/>
        <end position="900"/>
    </location>
</feature>
<keyword evidence="2" id="KW-1133">Transmembrane helix</keyword>
<dbReference type="AlphaFoldDB" id="A0A381S5X4"/>
<feature type="compositionally biased region" description="Acidic residues" evidence="1">
    <location>
        <begin position="852"/>
        <end position="871"/>
    </location>
</feature>
<evidence type="ECO:0000256" key="2">
    <source>
        <dbReference type="SAM" id="Phobius"/>
    </source>
</evidence>
<evidence type="ECO:0000313" key="3">
    <source>
        <dbReference type="EMBL" id="SUZ97637.1"/>
    </source>
</evidence>
<keyword evidence="2" id="KW-0812">Transmembrane</keyword>
<feature type="compositionally biased region" description="Basic and acidic residues" evidence="1">
    <location>
        <begin position="826"/>
        <end position="851"/>
    </location>
</feature>
<dbReference type="EMBL" id="UINC01002528">
    <property type="protein sequence ID" value="SUZ97637.1"/>
    <property type="molecule type" value="Genomic_DNA"/>
</dbReference>
<dbReference type="PROSITE" id="PS51257">
    <property type="entry name" value="PROKAR_LIPOPROTEIN"/>
    <property type="match status" value="1"/>
</dbReference>
<evidence type="ECO:0000256" key="1">
    <source>
        <dbReference type="SAM" id="MobiDB-lite"/>
    </source>
</evidence>
<keyword evidence="2" id="KW-0472">Membrane</keyword>